<proteinExistence type="predicted"/>
<sequence length="258" mass="30454">AQFIDRLVWRLINRSQKFAEYIRFDKMAIYDTDSFIETAKEKFKKFLYDNKPVERIALPDGYFAYIYAKKIDSIEKGLLKLFINDGPYGVYYKDIELTKDRGLESVFKYQDNYYSSSQLSWQVEKPGPNKLIVKGTCSNLPLTQIWQLEILEDNRINWQIEMETEEKIKIEEGPYVNLILSSEYQEWATLNNQGKFGFIPPWQKRWNWMAQPSFSICIGVRGAKKGRELLPGILLRIEEGLILDRTVPQNTDYLMRAR</sequence>
<reference evidence="1" key="1">
    <citation type="journal article" date="2014" name="Front. Microbiol.">
        <title>High frequency of phylogenetically diverse reductive dehalogenase-homologous genes in deep subseafloor sedimentary metagenomes.</title>
        <authorList>
            <person name="Kawai M."/>
            <person name="Futagami T."/>
            <person name="Toyoda A."/>
            <person name="Takaki Y."/>
            <person name="Nishi S."/>
            <person name="Hori S."/>
            <person name="Arai W."/>
            <person name="Tsubouchi T."/>
            <person name="Morono Y."/>
            <person name="Uchiyama I."/>
            <person name="Ito T."/>
            <person name="Fujiyama A."/>
            <person name="Inagaki F."/>
            <person name="Takami H."/>
        </authorList>
    </citation>
    <scope>NUCLEOTIDE SEQUENCE</scope>
    <source>
        <strain evidence="1">Expedition CK06-06</strain>
    </source>
</reference>
<protein>
    <submittedName>
        <fullName evidence="1">Uncharacterized protein</fullName>
    </submittedName>
</protein>
<feature type="non-terminal residue" evidence="1">
    <location>
        <position position="258"/>
    </location>
</feature>
<dbReference type="AlphaFoldDB" id="X1JR58"/>
<dbReference type="EMBL" id="BARU01033863">
    <property type="protein sequence ID" value="GAH72293.1"/>
    <property type="molecule type" value="Genomic_DNA"/>
</dbReference>
<evidence type="ECO:0000313" key="1">
    <source>
        <dbReference type="EMBL" id="GAH72293.1"/>
    </source>
</evidence>
<comment type="caution">
    <text evidence="1">The sequence shown here is derived from an EMBL/GenBank/DDBJ whole genome shotgun (WGS) entry which is preliminary data.</text>
</comment>
<feature type="non-terminal residue" evidence="1">
    <location>
        <position position="1"/>
    </location>
</feature>
<name>X1JR58_9ZZZZ</name>
<accession>X1JR58</accession>
<organism evidence="1">
    <name type="scientific">marine sediment metagenome</name>
    <dbReference type="NCBI Taxonomy" id="412755"/>
    <lineage>
        <taxon>unclassified sequences</taxon>
        <taxon>metagenomes</taxon>
        <taxon>ecological metagenomes</taxon>
    </lineage>
</organism>
<gene>
    <name evidence="1" type="ORF">S03H2_53218</name>
</gene>